<dbReference type="InterPro" id="IPR025441">
    <property type="entry name" value="DUF4181"/>
</dbReference>
<evidence type="ECO:0000256" key="1">
    <source>
        <dbReference type="SAM" id="Phobius"/>
    </source>
</evidence>
<evidence type="ECO:0000313" key="2">
    <source>
        <dbReference type="EMBL" id="OME92019.1"/>
    </source>
</evidence>
<keyword evidence="1" id="KW-0472">Membrane</keyword>
<dbReference type="Pfam" id="PF13789">
    <property type="entry name" value="DUF4181"/>
    <property type="match status" value="1"/>
</dbReference>
<keyword evidence="1" id="KW-1133">Transmembrane helix</keyword>
<comment type="caution">
    <text evidence="2">The sequence shown here is derived from an EMBL/GenBank/DDBJ whole genome shotgun (WGS) entry which is preliminary data.</text>
</comment>
<gene>
    <name evidence="2" type="ORF">BK123_15395</name>
</gene>
<feature type="transmembrane region" description="Helical" evidence="1">
    <location>
        <begin position="92"/>
        <end position="114"/>
    </location>
</feature>
<proteinExistence type="predicted"/>
<protein>
    <recommendedName>
        <fullName evidence="4">DUF4181 domain-containing protein</fullName>
    </recommendedName>
</protein>
<organism evidence="2 3">
    <name type="scientific">Paenibacillus lautus</name>
    <name type="common">Bacillus lautus</name>
    <dbReference type="NCBI Taxonomy" id="1401"/>
    <lineage>
        <taxon>Bacteria</taxon>
        <taxon>Bacillati</taxon>
        <taxon>Bacillota</taxon>
        <taxon>Bacilli</taxon>
        <taxon>Bacillales</taxon>
        <taxon>Paenibacillaceae</taxon>
        <taxon>Paenibacillus</taxon>
    </lineage>
</organism>
<evidence type="ECO:0008006" key="4">
    <source>
        <dbReference type="Google" id="ProtNLM"/>
    </source>
</evidence>
<accession>A0A1R1B0E5</accession>
<feature type="transmembrane region" description="Helical" evidence="1">
    <location>
        <begin position="6"/>
        <end position="26"/>
    </location>
</feature>
<reference evidence="2 3" key="1">
    <citation type="submission" date="2016-11" db="EMBL/GenBank/DDBJ databases">
        <title>Paenibacillus species isolates.</title>
        <authorList>
            <person name="Beno S.M."/>
        </authorList>
    </citation>
    <scope>NUCLEOTIDE SEQUENCE [LARGE SCALE GENOMIC DNA]</scope>
    <source>
        <strain evidence="2 3">FSL F4-0100</strain>
    </source>
</reference>
<dbReference type="Proteomes" id="UP000187074">
    <property type="component" value="Unassembled WGS sequence"/>
</dbReference>
<feature type="transmembrane region" description="Helical" evidence="1">
    <location>
        <begin position="38"/>
        <end position="57"/>
    </location>
</feature>
<dbReference type="AlphaFoldDB" id="A0A1R1B0E5"/>
<evidence type="ECO:0000313" key="3">
    <source>
        <dbReference type="Proteomes" id="UP000187074"/>
    </source>
</evidence>
<feature type="transmembrane region" description="Helical" evidence="1">
    <location>
        <begin position="63"/>
        <end position="80"/>
    </location>
</feature>
<sequence>MEGLYSFIILVICVGQWVLSKIIDVGEEEMRDTPVYKWYLLGSWALLIPILILVWTMDRSRPYPIWPFLFTVIFCFRGYMEWKYIRETRRHQVSILLAAASLSFTGLMILILFFKY</sequence>
<name>A0A1R1B0E5_PAELA</name>
<dbReference type="OrthoDB" id="2657315at2"/>
<keyword evidence="1" id="KW-0812">Transmembrane</keyword>
<dbReference type="EMBL" id="MRTF01000005">
    <property type="protein sequence ID" value="OME92019.1"/>
    <property type="molecule type" value="Genomic_DNA"/>
</dbReference>
<dbReference type="STRING" id="1401.BK123_15395"/>